<evidence type="ECO:0000256" key="2">
    <source>
        <dbReference type="ARBA" id="ARBA00013203"/>
    </source>
</evidence>
<keyword evidence="7 11" id="KW-0067">ATP-binding</keyword>
<evidence type="ECO:0000256" key="1">
    <source>
        <dbReference type="ARBA" id="ARBA00008867"/>
    </source>
</evidence>
<evidence type="ECO:0000256" key="6">
    <source>
        <dbReference type="ARBA" id="ARBA00022777"/>
    </source>
</evidence>
<dbReference type="Gene3D" id="3.30.10.30">
    <property type="entry name" value="DYRK"/>
    <property type="match status" value="1"/>
</dbReference>
<evidence type="ECO:0000256" key="4">
    <source>
        <dbReference type="ARBA" id="ARBA00022679"/>
    </source>
</evidence>
<dbReference type="PROSITE" id="PS50011">
    <property type="entry name" value="PROTEIN_KINASE_DOM"/>
    <property type="match status" value="1"/>
</dbReference>
<keyword evidence="15" id="KW-1185">Reference proteome</keyword>
<reference evidence="14" key="1">
    <citation type="submission" date="2021-01" db="EMBL/GenBank/DDBJ databases">
        <authorList>
            <person name="Zahm M."/>
            <person name="Roques C."/>
            <person name="Cabau C."/>
            <person name="Klopp C."/>
            <person name="Donnadieu C."/>
            <person name="Jouanno E."/>
            <person name="Lampietro C."/>
            <person name="Louis A."/>
            <person name="Herpin A."/>
            <person name="Echchiki A."/>
            <person name="Berthelot C."/>
            <person name="Parey E."/>
            <person name="Roest-Crollius H."/>
            <person name="Braasch I."/>
            <person name="Postlethwait J."/>
            <person name="Bobe J."/>
            <person name="Montfort J."/>
            <person name="Bouchez O."/>
            <person name="Begum T."/>
            <person name="Mejri S."/>
            <person name="Adams A."/>
            <person name="Chen W.-J."/>
            <person name="Guiguen Y."/>
        </authorList>
    </citation>
    <scope>NUCLEOTIDE SEQUENCE</scope>
    <source>
        <tissue evidence="14">Blood</tissue>
    </source>
</reference>
<dbReference type="GO" id="GO:0004712">
    <property type="term" value="F:protein serine/threonine/tyrosine kinase activity"/>
    <property type="evidence" value="ECO:0007669"/>
    <property type="project" value="UniProtKB-EC"/>
</dbReference>
<gene>
    <name evidence="14" type="ORF">AGOR_G00160470</name>
</gene>
<accession>A0A8T3D3F2</accession>
<dbReference type="PANTHER" id="PTHR24058">
    <property type="entry name" value="DUAL SPECIFICITY PROTEIN KINASE"/>
    <property type="match status" value="1"/>
</dbReference>
<feature type="compositionally biased region" description="Basic and acidic residues" evidence="12">
    <location>
        <begin position="303"/>
        <end position="319"/>
    </location>
</feature>
<dbReference type="InterPro" id="IPR000719">
    <property type="entry name" value="Prot_kinase_dom"/>
</dbReference>
<evidence type="ECO:0000256" key="12">
    <source>
        <dbReference type="SAM" id="MobiDB-lite"/>
    </source>
</evidence>
<dbReference type="EC" id="2.7.12.1" evidence="2"/>
<evidence type="ECO:0000256" key="10">
    <source>
        <dbReference type="ARBA" id="ARBA00051680"/>
    </source>
</evidence>
<feature type="region of interest" description="Disordered" evidence="12">
    <location>
        <begin position="299"/>
        <end position="319"/>
    </location>
</feature>
<evidence type="ECO:0000256" key="5">
    <source>
        <dbReference type="ARBA" id="ARBA00022741"/>
    </source>
</evidence>
<proteinExistence type="inferred from homology"/>
<comment type="similarity">
    <text evidence="1">Belongs to the protein kinase superfamily. CMGC Ser/Thr protein kinase family. MNB/DYRK subfamily.</text>
</comment>
<evidence type="ECO:0000313" key="14">
    <source>
        <dbReference type="EMBL" id="KAI1891101.1"/>
    </source>
</evidence>
<dbReference type="Gene3D" id="3.30.200.20">
    <property type="entry name" value="Phosphorylase Kinase, domain 1"/>
    <property type="match status" value="1"/>
</dbReference>
<dbReference type="EMBL" id="JAERUA010000014">
    <property type="protein sequence ID" value="KAI1891101.1"/>
    <property type="molecule type" value="Genomic_DNA"/>
</dbReference>
<dbReference type="Proteomes" id="UP000829720">
    <property type="component" value="Unassembled WGS sequence"/>
</dbReference>
<evidence type="ECO:0000256" key="3">
    <source>
        <dbReference type="ARBA" id="ARBA00022527"/>
    </source>
</evidence>
<dbReference type="GO" id="GO:0004674">
    <property type="term" value="F:protein serine/threonine kinase activity"/>
    <property type="evidence" value="ECO:0007669"/>
    <property type="project" value="UniProtKB-KW"/>
</dbReference>
<organism evidence="14 15">
    <name type="scientific">Albula goreensis</name>
    <dbReference type="NCBI Taxonomy" id="1534307"/>
    <lineage>
        <taxon>Eukaryota</taxon>
        <taxon>Metazoa</taxon>
        <taxon>Chordata</taxon>
        <taxon>Craniata</taxon>
        <taxon>Vertebrata</taxon>
        <taxon>Euteleostomi</taxon>
        <taxon>Actinopterygii</taxon>
        <taxon>Neopterygii</taxon>
        <taxon>Teleostei</taxon>
        <taxon>Albuliformes</taxon>
        <taxon>Albulidae</taxon>
        <taxon>Albula</taxon>
    </lineage>
</organism>
<evidence type="ECO:0000256" key="11">
    <source>
        <dbReference type="PROSITE-ProRule" id="PRU10141"/>
    </source>
</evidence>
<dbReference type="PROSITE" id="PS00107">
    <property type="entry name" value="PROTEIN_KINASE_ATP"/>
    <property type="match status" value="1"/>
</dbReference>
<dbReference type="InterPro" id="IPR042521">
    <property type="entry name" value="DYRK"/>
</dbReference>
<dbReference type="InterPro" id="IPR050494">
    <property type="entry name" value="Ser_Thr_dual-spec_kinase"/>
</dbReference>
<dbReference type="SUPFAM" id="SSF56112">
    <property type="entry name" value="Protein kinase-like (PK-like)"/>
    <property type="match status" value="1"/>
</dbReference>
<protein>
    <recommendedName>
        <fullName evidence="2">dual-specificity kinase</fullName>
        <ecNumber evidence="2">2.7.12.1</ecNumber>
    </recommendedName>
</protein>
<dbReference type="GO" id="GO:0005856">
    <property type="term" value="C:cytoskeleton"/>
    <property type="evidence" value="ECO:0007669"/>
    <property type="project" value="TreeGrafter"/>
</dbReference>
<dbReference type="Pfam" id="PF00069">
    <property type="entry name" value="Pkinase"/>
    <property type="match status" value="2"/>
</dbReference>
<comment type="catalytic activity">
    <reaction evidence="9">
        <text>L-threonyl-[protein] + ATP = O-phospho-L-threonyl-[protein] + ADP + H(+)</text>
        <dbReference type="Rhea" id="RHEA:46608"/>
        <dbReference type="Rhea" id="RHEA-COMP:11060"/>
        <dbReference type="Rhea" id="RHEA-COMP:11605"/>
        <dbReference type="ChEBI" id="CHEBI:15378"/>
        <dbReference type="ChEBI" id="CHEBI:30013"/>
        <dbReference type="ChEBI" id="CHEBI:30616"/>
        <dbReference type="ChEBI" id="CHEBI:61977"/>
        <dbReference type="ChEBI" id="CHEBI:456216"/>
        <dbReference type="EC" id="2.7.12.1"/>
    </reaction>
</comment>
<sequence length="319" mass="36718">MLALLTFVLPSAAALKYFQDKLTRWEQKEILDFTEIWYLGLGAEKKEPPENSEDDSSCHYDDAKGIYTPVLRDHIAYRFEILERLGQGSFGLVMKCLDHKTKELVAVKVIHNMKSANRLALKELEILDIVRKEDEANCYNVIHMKEHLTFRKHLCIVFELQGMDLYRLIRNNHFQGFTLTQTHHYASALVTSLQMLHKQKIIHSGYTYVQTRFYRAPEVILGFTFGTAIDIWSLGCILAELHTGTPIFSGINEVDQLACIIEEKLQSPPVKVRIYDVFSFLNIRPSYRHVLLEFVPSCKGPSPHHESEVEKEAHAQAEA</sequence>
<dbReference type="InterPro" id="IPR011009">
    <property type="entry name" value="Kinase-like_dom_sf"/>
</dbReference>
<dbReference type="OrthoDB" id="8864093at2759"/>
<comment type="catalytic activity">
    <reaction evidence="10">
        <text>L-tyrosyl-[protein] + ATP = O-phospho-L-tyrosyl-[protein] + ADP + H(+)</text>
        <dbReference type="Rhea" id="RHEA:10596"/>
        <dbReference type="Rhea" id="RHEA-COMP:10136"/>
        <dbReference type="Rhea" id="RHEA-COMP:20101"/>
        <dbReference type="ChEBI" id="CHEBI:15378"/>
        <dbReference type="ChEBI" id="CHEBI:30616"/>
        <dbReference type="ChEBI" id="CHEBI:46858"/>
        <dbReference type="ChEBI" id="CHEBI:61978"/>
        <dbReference type="ChEBI" id="CHEBI:456216"/>
        <dbReference type="EC" id="2.7.12.1"/>
    </reaction>
</comment>
<dbReference type="GO" id="GO:0005524">
    <property type="term" value="F:ATP binding"/>
    <property type="evidence" value="ECO:0007669"/>
    <property type="project" value="UniProtKB-UniRule"/>
</dbReference>
<evidence type="ECO:0000256" key="9">
    <source>
        <dbReference type="ARBA" id="ARBA00049308"/>
    </source>
</evidence>
<dbReference type="InterPro" id="IPR017441">
    <property type="entry name" value="Protein_kinase_ATP_BS"/>
</dbReference>
<comment type="catalytic activity">
    <reaction evidence="8">
        <text>L-seryl-[protein] + ATP = O-phospho-L-seryl-[protein] + ADP + H(+)</text>
        <dbReference type="Rhea" id="RHEA:17989"/>
        <dbReference type="Rhea" id="RHEA-COMP:9863"/>
        <dbReference type="Rhea" id="RHEA-COMP:11604"/>
        <dbReference type="ChEBI" id="CHEBI:15378"/>
        <dbReference type="ChEBI" id="CHEBI:29999"/>
        <dbReference type="ChEBI" id="CHEBI:30616"/>
        <dbReference type="ChEBI" id="CHEBI:83421"/>
        <dbReference type="ChEBI" id="CHEBI:456216"/>
        <dbReference type="EC" id="2.7.12.1"/>
    </reaction>
</comment>
<keyword evidence="6" id="KW-0418">Kinase</keyword>
<feature type="binding site" evidence="11">
    <location>
        <position position="108"/>
    </location>
    <ligand>
        <name>ATP</name>
        <dbReference type="ChEBI" id="CHEBI:30616"/>
    </ligand>
</feature>
<dbReference type="AlphaFoldDB" id="A0A8T3D3F2"/>
<evidence type="ECO:0000259" key="13">
    <source>
        <dbReference type="PROSITE" id="PS50011"/>
    </source>
</evidence>
<keyword evidence="5 11" id="KW-0547">Nucleotide-binding</keyword>
<comment type="caution">
    <text evidence="14">The sequence shown here is derived from an EMBL/GenBank/DDBJ whole genome shotgun (WGS) entry which is preliminary data.</text>
</comment>
<evidence type="ECO:0000256" key="7">
    <source>
        <dbReference type="ARBA" id="ARBA00022840"/>
    </source>
</evidence>
<evidence type="ECO:0000313" key="15">
    <source>
        <dbReference type="Proteomes" id="UP000829720"/>
    </source>
</evidence>
<keyword evidence="3" id="KW-0723">Serine/threonine-protein kinase</keyword>
<name>A0A8T3D3F2_9TELE</name>
<evidence type="ECO:0000256" key="8">
    <source>
        <dbReference type="ARBA" id="ARBA00049003"/>
    </source>
</evidence>
<feature type="domain" description="Protein kinase" evidence="13">
    <location>
        <begin position="79"/>
        <end position="319"/>
    </location>
</feature>
<dbReference type="Gene3D" id="1.10.510.10">
    <property type="entry name" value="Transferase(Phosphotransferase) domain 1"/>
    <property type="match status" value="2"/>
</dbReference>
<dbReference type="GO" id="GO:0005737">
    <property type="term" value="C:cytoplasm"/>
    <property type="evidence" value="ECO:0007669"/>
    <property type="project" value="TreeGrafter"/>
</dbReference>
<dbReference type="PANTHER" id="PTHR24058:SF22">
    <property type="entry name" value="DUAL SPECIFICITY TYROSINE-PHOSPHORYLATION-REGULATED KINASE 4"/>
    <property type="match status" value="1"/>
</dbReference>
<keyword evidence="4" id="KW-0808">Transferase</keyword>